<comment type="subcellular location">
    <subcellularLocation>
        <location evidence="1">Cytoplasm</location>
    </subcellularLocation>
</comment>
<evidence type="ECO:0000256" key="4">
    <source>
        <dbReference type="ARBA" id="ARBA00023118"/>
    </source>
</evidence>
<dbReference type="OrthoDB" id="1716617at2"/>
<comment type="similarity">
    <text evidence="2">Belongs to the CRISPR system Cmr5 family.</text>
</comment>
<keyword evidence="3" id="KW-0963">Cytoplasm</keyword>
<dbReference type="EMBL" id="CZVW01000026">
    <property type="protein sequence ID" value="CUT04657.1"/>
    <property type="molecule type" value="Genomic_DNA"/>
</dbReference>
<dbReference type="AlphaFoldDB" id="A0A0P1NYN3"/>
<reference evidence="7" key="1">
    <citation type="submission" date="2015-11" db="EMBL/GenBank/DDBJ databases">
        <authorList>
            <person name="Varghese N."/>
        </authorList>
    </citation>
    <scope>NUCLEOTIDE SEQUENCE [LARGE SCALE GENOMIC DNA]</scope>
    <source>
        <strain evidence="7">JGI-23</strain>
    </source>
</reference>
<evidence type="ECO:0000256" key="1">
    <source>
        <dbReference type="ARBA" id="ARBA00004496"/>
    </source>
</evidence>
<evidence type="ECO:0000313" key="6">
    <source>
        <dbReference type="EMBL" id="CUT04657.1"/>
    </source>
</evidence>
<organism evidence="6 7">
    <name type="scientific">Candidatus Chryseopegocella kryptomonas</name>
    <dbReference type="NCBI Taxonomy" id="1633643"/>
    <lineage>
        <taxon>Bacteria</taxon>
        <taxon>Pseudomonadati</taxon>
        <taxon>Candidatus Kryptoniota</taxon>
        <taxon>Candidatus Chryseopegocella</taxon>
    </lineage>
</organism>
<gene>
    <name evidence="6" type="ORF">JGI23_01774</name>
</gene>
<dbReference type="RefSeq" id="WP_092350951.1">
    <property type="nucleotide sequence ID" value="NZ_CZVW01000026.1"/>
</dbReference>
<dbReference type="NCBIfam" id="TIGR01881">
    <property type="entry name" value="cas_Cmr5"/>
    <property type="match status" value="1"/>
</dbReference>
<evidence type="ECO:0000313" key="7">
    <source>
        <dbReference type="Proteomes" id="UP000199197"/>
    </source>
</evidence>
<keyword evidence="4" id="KW-0051">Antiviral defense</keyword>
<dbReference type="InterPro" id="IPR010160">
    <property type="entry name" value="CRISPR-assoc_prot_Cmr5"/>
</dbReference>
<evidence type="ECO:0000256" key="5">
    <source>
        <dbReference type="ARBA" id="ARBA00030001"/>
    </source>
</evidence>
<dbReference type="SUPFAM" id="SSF158568">
    <property type="entry name" value="AF1862-like"/>
    <property type="match status" value="1"/>
</dbReference>
<proteinExistence type="inferred from homology"/>
<accession>A0A0P1NYN3</accession>
<sequence length="136" mass="15910">MSGVIKTKHQEVAELSLECVRRIKETNDKNYIKNYSSYIKRLPSTIVNNGLIPALAFYKSKGGERGQIFQDVSEILEKLEFKPYLDWKNNSQNQNKDLLEFLFETDPQKLRLTTNEILNIATWLKRMAEIELKVED</sequence>
<dbReference type="InterPro" id="IPR023101">
    <property type="entry name" value="AF1862-like_dom_sf"/>
</dbReference>
<protein>
    <recommendedName>
        <fullName evidence="5">CRISPR type III-B/RAMP module-associated protein Cmr5</fullName>
    </recommendedName>
</protein>
<evidence type="ECO:0000256" key="3">
    <source>
        <dbReference type="ARBA" id="ARBA00022490"/>
    </source>
</evidence>
<evidence type="ECO:0000256" key="2">
    <source>
        <dbReference type="ARBA" id="ARBA00006161"/>
    </source>
</evidence>
<dbReference type="GO" id="GO:0051607">
    <property type="term" value="P:defense response to virus"/>
    <property type="evidence" value="ECO:0007669"/>
    <property type="project" value="UniProtKB-KW"/>
</dbReference>
<dbReference type="Pfam" id="PF09701">
    <property type="entry name" value="Cas_Cmr5"/>
    <property type="match status" value="1"/>
</dbReference>
<dbReference type="GO" id="GO:0005737">
    <property type="term" value="C:cytoplasm"/>
    <property type="evidence" value="ECO:0007669"/>
    <property type="project" value="UniProtKB-SubCell"/>
</dbReference>
<name>A0A0P1NYN3_9BACT</name>
<dbReference type="Gene3D" id="1.10.520.30">
    <property type="entry name" value="AF1862-like domain"/>
    <property type="match status" value="1"/>
</dbReference>
<dbReference type="Proteomes" id="UP000199197">
    <property type="component" value="Unassembled WGS sequence"/>
</dbReference>
<keyword evidence="7" id="KW-1185">Reference proteome</keyword>